<reference evidence="2 3" key="1">
    <citation type="submission" date="2017-09" db="EMBL/GenBank/DDBJ databases">
        <title>Whole genomes of Flavobacteriaceae.</title>
        <authorList>
            <person name="Stine C."/>
            <person name="Li C."/>
            <person name="Tadesse D."/>
        </authorList>
    </citation>
    <scope>NUCLEOTIDE SEQUENCE [LARGE SCALE GENOMIC DNA]</scope>
    <source>
        <strain evidence="2 3">ATCC 35036</strain>
    </source>
</reference>
<dbReference type="Pfam" id="PF03352">
    <property type="entry name" value="Adenine_glyco"/>
    <property type="match status" value="1"/>
</dbReference>
<protein>
    <submittedName>
        <fullName evidence="2">DNA-3-methyladenine glycosylase I</fullName>
    </submittedName>
</protein>
<dbReference type="InterPro" id="IPR005019">
    <property type="entry name" value="Adenine_glyco"/>
</dbReference>
<sequence length="186" mass="21510">MENNNRCPWCLSSELYKQYHDTEWGVPVHDDQKMFEFIILETFQAGLSWLTILNKRAHFKKAFDGFDYQIIKNYSETKIAELLQDKGIVRNQLKIRAAVTNAAAFIKIQEEFGSFCQYLWQFVNNQPLINRPKTLSDVPSSTTLSDQISKDLKQRGFKFMGTTVVYAHLQATGIVNDHLESCSFRG</sequence>
<keyword evidence="1" id="KW-0862">Zinc</keyword>
<gene>
    <name evidence="2" type="ORF">B0A77_10730</name>
</gene>
<dbReference type="SUPFAM" id="SSF48150">
    <property type="entry name" value="DNA-glycosylase"/>
    <property type="match status" value="1"/>
</dbReference>
<dbReference type="InterPro" id="IPR011257">
    <property type="entry name" value="DNA_glycosylase"/>
</dbReference>
<organism evidence="2 3">
    <name type="scientific">Flavobacterium branchiophilum</name>
    <dbReference type="NCBI Taxonomy" id="55197"/>
    <lineage>
        <taxon>Bacteria</taxon>
        <taxon>Pseudomonadati</taxon>
        <taxon>Bacteroidota</taxon>
        <taxon>Flavobacteriia</taxon>
        <taxon>Flavobacteriales</taxon>
        <taxon>Flavobacteriaceae</taxon>
        <taxon>Flavobacterium</taxon>
    </lineage>
</organism>
<dbReference type="PANTHER" id="PTHR30037:SF4">
    <property type="entry name" value="DNA-3-METHYLADENINE GLYCOSYLASE I"/>
    <property type="match status" value="1"/>
</dbReference>
<accession>A0A2H3KBX8</accession>
<dbReference type="AlphaFoldDB" id="A0A2H3KBX8"/>
<dbReference type="GO" id="GO:0046872">
    <property type="term" value="F:metal ion binding"/>
    <property type="evidence" value="ECO:0007669"/>
    <property type="project" value="UniProtKB-KW"/>
</dbReference>
<dbReference type="Proteomes" id="UP000220828">
    <property type="component" value="Unassembled WGS sequence"/>
</dbReference>
<feature type="binding site" evidence="1">
    <location>
        <position position="20"/>
    </location>
    <ligand>
        <name>Zn(2+)</name>
        <dbReference type="ChEBI" id="CHEBI:29105"/>
    </ligand>
</feature>
<evidence type="ECO:0000256" key="1">
    <source>
        <dbReference type="PIRSR" id="PIRSR605019-1"/>
    </source>
</evidence>
<dbReference type="GO" id="GO:0008725">
    <property type="term" value="F:DNA-3-methyladenine glycosylase activity"/>
    <property type="evidence" value="ECO:0007669"/>
    <property type="project" value="InterPro"/>
</dbReference>
<dbReference type="GO" id="GO:0006284">
    <property type="term" value="P:base-excision repair"/>
    <property type="evidence" value="ECO:0007669"/>
    <property type="project" value="InterPro"/>
</dbReference>
<dbReference type="InterPro" id="IPR052891">
    <property type="entry name" value="DNA-3mA_glycosylase"/>
</dbReference>
<dbReference type="EMBL" id="PCMW01000059">
    <property type="protein sequence ID" value="PDS23491.1"/>
    <property type="molecule type" value="Genomic_DNA"/>
</dbReference>
<dbReference type="PANTHER" id="PTHR30037">
    <property type="entry name" value="DNA-3-METHYLADENINE GLYCOSYLASE 1"/>
    <property type="match status" value="1"/>
</dbReference>
<feature type="binding site" evidence="1">
    <location>
        <position position="182"/>
    </location>
    <ligand>
        <name>Zn(2+)</name>
        <dbReference type="ChEBI" id="CHEBI:29105"/>
    </ligand>
</feature>
<feature type="binding site" evidence="1">
    <location>
        <position position="178"/>
    </location>
    <ligand>
        <name>Zn(2+)</name>
        <dbReference type="ChEBI" id="CHEBI:29105"/>
    </ligand>
</feature>
<comment type="caution">
    <text evidence="2">The sequence shown here is derived from an EMBL/GenBank/DDBJ whole genome shotgun (WGS) entry which is preliminary data.</text>
</comment>
<proteinExistence type="predicted"/>
<dbReference type="RefSeq" id="WP_097554434.1">
    <property type="nucleotide sequence ID" value="NZ_PCMW01000059.1"/>
</dbReference>
<evidence type="ECO:0000313" key="2">
    <source>
        <dbReference type="EMBL" id="PDS23491.1"/>
    </source>
</evidence>
<dbReference type="OrthoDB" id="9807664at2"/>
<name>A0A2H3KBX8_9FLAO</name>
<evidence type="ECO:0000313" key="3">
    <source>
        <dbReference type="Proteomes" id="UP000220828"/>
    </source>
</evidence>
<feature type="binding site" evidence="1">
    <location>
        <position position="7"/>
    </location>
    <ligand>
        <name>Zn(2+)</name>
        <dbReference type="ChEBI" id="CHEBI:29105"/>
    </ligand>
</feature>
<keyword evidence="1" id="KW-0479">Metal-binding</keyword>
<dbReference type="Gene3D" id="1.10.340.30">
    <property type="entry name" value="Hypothetical protein, domain 2"/>
    <property type="match status" value="1"/>
</dbReference>